<evidence type="ECO:0000256" key="1">
    <source>
        <dbReference type="ARBA" id="ARBA00022723"/>
    </source>
</evidence>
<feature type="chain" id="PRO_5047304563" evidence="3">
    <location>
        <begin position="21"/>
        <end position="326"/>
    </location>
</feature>
<dbReference type="Pfam" id="PF01522">
    <property type="entry name" value="Polysacc_deac_1"/>
    <property type="match status" value="1"/>
</dbReference>
<comment type="caution">
    <text evidence="5">The sequence shown here is derived from an EMBL/GenBank/DDBJ whole genome shotgun (WGS) entry which is preliminary data.</text>
</comment>
<dbReference type="InterPro" id="IPR050248">
    <property type="entry name" value="Polysacc_deacetylase_ArnD"/>
</dbReference>
<feature type="domain" description="NodB homology" evidence="4">
    <location>
        <begin position="36"/>
        <end position="169"/>
    </location>
</feature>
<dbReference type="Proteomes" id="UP001596391">
    <property type="component" value="Unassembled WGS sequence"/>
</dbReference>
<dbReference type="Gene3D" id="3.20.20.370">
    <property type="entry name" value="Glycoside hydrolase/deacetylase"/>
    <property type="match status" value="1"/>
</dbReference>
<keyword evidence="3" id="KW-0732">Signal</keyword>
<evidence type="ECO:0000256" key="2">
    <source>
        <dbReference type="ARBA" id="ARBA00022801"/>
    </source>
</evidence>
<dbReference type="CDD" id="cd10960">
    <property type="entry name" value="CE4_NodB_like_1"/>
    <property type="match status" value="1"/>
</dbReference>
<evidence type="ECO:0000256" key="3">
    <source>
        <dbReference type="SAM" id="SignalP"/>
    </source>
</evidence>
<reference evidence="6" key="1">
    <citation type="journal article" date="2019" name="Int. J. Syst. Evol. Microbiol.">
        <title>The Global Catalogue of Microorganisms (GCM) 10K type strain sequencing project: providing services to taxonomists for standard genome sequencing and annotation.</title>
        <authorList>
            <consortium name="The Broad Institute Genomics Platform"/>
            <consortium name="The Broad Institute Genome Sequencing Center for Infectious Disease"/>
            <person name="Wu L."/>
            <person name="Ma J."/>
        </authorList>
    </citation>
    <scope>NUCLEOTIDE SEQUENCE [LARGE SCALE GENOMIC DNA]</scope>
    <source>
        <strain evidence="6">CGMCC 1.16026</strain>
    </source>
</reference>
<feature type="signal peptide" evidence="3">
    <location>
        <begin position="1"/>
        <end position="20"/>
    </location>
</feature>
<dbReference type="EMBL" id="JBHSWI010000001">
    <property type="protein sequence ID" value="MFC6646547.1"/>
    <property type="molecule type" value="Genomic_DNA"/>
</dbReference>
<dbReference type="RefSeq" id="WP_263370204.1">
    <property type="nucleotide sequence ID" value="NZ_JAGSYD010000001.1"/>
</dbReference>
<accession>A0ABW1ZAW3</accession>
<dbReference type="PANTHER" id="PTHR10587">
    <property type="entry name" value="GLYCOSYL TRANSFERASE-RELATED"/>
    <property type="match status" value="1"/>
</dbReference>
<keyword evidence="6" id="KW-1185">Reference proteome</keyword>
<evidence type="ECO:0000259" key="4">
    <source>
        <dbReference type="Pfam" id="PF01522"/>
    </source>
</evidence>
<gene>
    <name evidence="5" type="ORF">ACFQBQ_13305</name>
</gene>
<keyword evidence="2" id="KW-0378">Hydrolase</keyword>
<dbReference type="PROSITE" id="PS51257">
    <property type="entry name" value="PROKAR_LIPOPROTEIN"/>
    <property type="match status" value="1"/>
</dbReference>
<proteinExistence type="predicted"/>
<sequence length="326" mass="36440">MNLRAAVSVVCLLASTACLAQQPTVAPAAKTAPAQEKKPGQLAITFDDLPEHSSLPQGMTRLEIAQRILKVIQQEHLPPITGMVNGFWLERDPKGSAGVLEAWRDAGQPIASHTWSHMNLNEKPLEQWTADVEKNEPLLQKMAAYPASAPQKQSWKYLRYPFLAEGETPEKKAAAVAWLTQHGYMIADVTMSWGDYNWNSVYARCVAKQEKTAIQRLHDTYLAAARQNMWAERLTSLQAFQRDIPHVVLMHIGAFDAMMFPELIAQMRADGYTFVSLPQAEMDPAYSTPLSRRAGGGFLEDQVAHAKGLPIQHRDDYSKELEAMCR</sequence>
<evidence type="ECO:0000313" key="5">
    <source>
        <dbReference type="EMBL" id="MFC6646547.1"/>
    </source>
</evidence>
<evidence type="ECO:0000313" key="6">
    <source>
        <dbReference type="Proteomes" id="UP001596391"/>
    </source>
</evidence>
<dbReference type="InterPro" id="IPR002509">
    <property type="entry name" value="NODB_dom"/>
</dbReference>
<name>A0ABW1ZAW3_9BACT</name>
<dbReference type="PANTHER" id="PTHR10587:SF133">
    <property type="entry name" value="CHITIN DEACETYLASE 1-RELATED"/>
    <property type="match status" value="1"/>
</dbReference>
<dbReference type="InterPro" id="IPR011330">
    <property type="entry name" value="Glyco_hydro/deAcase_b/a-brl"/>
</dbReference>
<keyword evidence="1" id="KW-0479">Metal-binding</keyword>
<organism evidence="5 6">
    <name type="scientific">Granulicella cerasi</name>
    <dbReference type="NCBI Taxonomy" id="741063"/>
    <lineage>
        <taxon>Bacteria</taxon>
        <taxon>Pseudomonadati</taxon>
        <taxon>Acidobacteriota</taxon>
        <taxon>Terriglobia</taxon>
        <taxon>Terriglobales</taxon>
        <taxon>Acidobacteriaceae</taxon>
        <taxon>Granulicella</taxon>
    </lineage>
</organism>
<dbReference type="SUPFAM" id="SSF88713">
    <property type="entry name" value="Glycoside hydrolase/deacetylase"/>
    <property type="match status" value="1"/>
</dbReference>
<protein>
    <submittedName>
        <fullName evidence="5">Polysaccharide deacetylase family protein</fullName>
    </submittedName>
</protein>